<protein>
    <submittedName>
        <fullName evidence="1">Uncharacterized protein</fullName>
    </submittedName>
</protein>
<accession>A0A0E9UAB4</accession>
<proteinExistence type="predicted"/>
<dbReference type="EMBL" id="GBXM01045885">
    <property type="protein sequence ID" value="JAH62692.1"/>
    <property type="molecule type" value="Transcribed_RNA"/>
</dbReference>
<reference evidence="1" key="1">
    <citation type="submission" date="2014-11" db="EMBL/GenBank/DDBJ databases">
        <authorList>
            <person name="Amaro Gonzalez C."/>
        </authorList>
    </citation>
    <scope>NUCLEOTIDE SEQUENCE</scope>
</reference>
<dbReference type="AlphaFoldDB" id="A0A0E9UAB4"/>
<sequence length="31" mass="3716">MKKRGLWFQQMNTRNVRVLADEEEEGYGSSR</sequence>
<reference evidence="1" key="2">
    <citation type="journal article" date="2015" name="Fish Shellfish Immunol.">
        <title>Early steps in the European eel (Anguilla anguilla)-Vibrio vulnificus interaction in the gills: Role of the RtxA13 toxin.</title>
        <authorList>
            <person name="Callol A."/>
            <person name="Pajuelo D."/>
            <person name="Ebbesson L."/>
            <person name="Teles M."/>
            <person name="MacKenzie S."/>
            <person name="Amaro C."/>
        </authorList>
    </citation>
    <scope>NUCLEOTIDE SEQUENCE</scope>
</reference>
<evidence type="ECO:0000313" key="1">
    <source>
        <dbReference type="EMBL" id="JAH62692.1"/>
    </source>
</evidence>
<organism evidence="1">
    <name type="scientific">Anguilla anguilla</name>
    <name type="common">European freshwater eel</name>
    <name type="synonym">Muraena anguilla</name>
    <dbReference type="NCBI Taxonomy" id="7936"/>
    <lineage>
        <taxon>Eukaryota</taxon>
        <taxon>Metazoa</taxon>
        <taxon>Chordata</taxon>
        <taxon>Craniata</taxon>
        <taxon>Vertebrata</taxon>
        <taxon>Euteleostomi</taxon>
        <taxon>Actinopterygii</taxon>
        <taxon>Neopterygii</taxon>
        <taxon>Teleostei</taxon>
        <taxon>Anguilliformes</taxon>
        <taxon>Anguillidae</taxon>
        <taxon>Anguilla</taxon>
    </lineage>
</organism>
<name>A0A0E9UAB4_ANGAN</name>